<evidence type="ECO:0008006" key="2">
    <source>
        <dbReference type="Google" id="ProtNLM"/>
    </source>
</evidence>
<organism evidence="1">
    <name type="scientific">Candidatus Aciduliprofundum boonei</name>
    <dbReference type="NCBI Taxonomy" id="379547"/>
    <lineage>
        <taxon>Archaea</taxon>
        <taxon>Methanobacteriati</taxon>
        <taxon>Thermoplasmatota</taxon>
        <taxon>DHVE2 group</taxon>
        <taxon>Candidatus Aciduliprofundum</taxon>
    </lineage>
</organism>
<gene>
    <name evidence="1" type="ORF">ENL31_00705</name>
</gene>
<proteinExistence type="predicted"/>
<dbReference type="EMBL" id="DRTM01000053">
    <property type="protein sequence ID" value="HHE75630.1"/>
    <property type="molecule type" value="Genomic_DNA"/>
</dbReference>
<reference evidence="1" key="1">
    <citation type="journal article" date="2020" name="mSystems">
        <title>Genome- and Community-Level Interaction Insights into Carbon Utilization and Element Cycling Functions of Hydrothermarchaeota in Hydrothermal Sediment.</title>
        <authorList>
            <person name="Zhou Z."/>
            <person name="Liu Y."/>
            <person name="Xu W."/>
            <person name="Pan J."/>
            <person name="Luo Z.H."/>
            <person name="Li M."/>
        </authorList>
    </citation>
    <scope>NUCLEOTIDE SEQUENCE [LARGE SCALE GENOMIC DNA]</scope>
    <source>
        <strain evidence="1">HyVt-85</strain>
    </source>
</reference>
<evidence type="ECO:0000313" key="1">
    <source>
        <dbReference type="EMBL" id="HHE75630.1"/>
    </source>
</evidence>
<accession>A0A7J3T969</accession>
<comment type="caution">
    <text evidence="1">The sequence shown here is derived from an EMBL/GenBank/DDBJ whole genome shotgun (WGS) entry which is preliminary data.</text>
</comment>
<dbReference type="Proteomes" id="UP000886130">
    <property type="component" value="Unassembled WGS sequence"/>
</dbReference>
<name>A0A7J3T969_9ARCH</name>
<sequence length="63" mass="6975">MADTDAAIETYLKASHLYGDHDAVLTDRGAQFYANARNKKKKGTSKFEKFLGNRGVHHIVLPG</sequence>
<protein>
    <recommendedName>
        <fullName evidence="2">Transposase</fullName>
    </recommendedName>
</protein>
<dbReference type="AlphaFoldDB" id="A0A7J3T969"/>